<evidence type="ECO:0000256" key="1">
    <source>
        <dbReference type="SAM" id="SignalP"/>
    </source>
</evidence>
<organism evidence="2 3">
    <name type="scientific">Aspergillus keveii</name>
    <dbReference type="NCBI Taxonomy" id="714993"/>
    <lineage>
        <taxon>Eukaryota</taxon>
        <taxon>Fungi</taxon>
        <taxon>Dikarya</taxon>
        <taxon>Ascomycota</taxon>
        <taxon>Pezizomycotina</taxon>
        <taxon>Eurotiomycetes</taxon>
        <taxon>Eurotiomycetidae</taxon>
        <taxon>Eurotiales</taxon>
        <taxon>Aspergillaceae</taxon>
        <taxon>Aspergillus</taxon>
        <taxon>Aspergillus subgen. Nidulantes</taxon>
    </lineage>
</organism>
<gene>
    <name evidence="2" type="ORF">BJX66DRAFT_320769</name>
</gene>
<dbReference type="EMBL" id="JBFTWV010000440">
    <property type="protein sequence ID" value="KAL2782428.1"/>
    <property type="molecule type" value="Genomic_DNA"/>
</dbReference>
<keyword evidence="3" id="KW-1185">Reference proteome</keyword>
<comment type="caution">
    <text evidence="2">The sequence shown here is derived from an EMBL/GenBank/DDBJ whole genome shotgun (WGS) entry which is preliminary data.</text>
</comment>
<evidence type="ECO:0008006" key="4">
    <source>
        <dbReference type="Google" id="ProtNLM"/>
    </source>
</evidence>
<evidence type="ECO:0000313" key="3">
    <source>
        <dbReference type="Proteomes" id="UP001610563"/>
    </source>
</evidence>
<feature type="chain" id="PRO_5046696115" description="Secreted protein" evidence="1">
    <location>
        <begin position="31"/>
        <end position="86"/>
    </location>
</feature>
<dbReference type="Proteomes" id="UP001610563">
    <property type="component" value="Unassembled WGS sequence"/>
</dbReference>
<feature type="signal peptide" evidence="1">
    <location>
        <begin position="1"/>
        <end position="30"/>
    </location>
</feature>
<sequence length="86" mass="9324">MMLVRGTVIQSLRLCVFILQAALQVDPTITHVLNIPPNLSRPADGRTVAGRVCILLWSTAAAKVPVPVWLNVKPPPDPLLFDTLSS</sequence>
<reference evidence="2 3" key="1">
    <citation type="submission" date="2024-07" db="EMBL/GenBank/DDBJ databases">
        <title>Section-level genome sequencing and comparative genomics of Aspergillus sections Usti and Cavernicolus.</title>
        <authorList>
            <consortium name="Lawrence Berkeley National Laboratory"/>
            <person name="Nybo J.L."/>
            <person name="Vesth T.C."/>
            <person name="Theobald S."/>
            <person name="Frisvad J.C."/>
            <person name="Larsen T.O."/>
            <person name="Kjaerboelling I."/>
            <person name="Rothschild-Mancinelli K."/>
            <person name="Lyhne E.K."/>
            <person name="Kogle M.E."/>
            <person name="Barry K."/>
            <person name="Clum A."/>
            <person name="Na H."/>
            <person name="Ledsgaard L."/>
            <person name="Lin J."/>
            <person name="Lipzen A."/>
            <person name="Kuo A."/>
            <person name="Riley R."/>
            <person name="Mondo S."/>
            <person name="Labutti K."/>
            <person name="Haridas S."/>
            <person name="Pangalinan J."/>
            <person name="Salamov A.A."/>
            <person name="Simmons B.A."/>
            <person name="Magnuson J.K."/>
            <person name="Chen J."/>
            <person name="Drula E."/>
            <person name="Henrissat B."/>
            <person name="Wiebenga A."/>
            <person name="Lubbers R.J."/>
            <person name="Gomes A.C."/>
            <person name="Makela M.R."/>
            <person name="Stajich J."/>
            <person name="Grigoriev I.V."/>
            <person name="Mortensen U.H."/>
            <person name="De Vries R.P."/>
            <person name="Baker S.E."/>
            <person name="Andersen M.R."/>
        </authorList>
    </citation>
    <scope>NUCLEOTIDE SEQUENCE [LARGE SCALE GENOMIC DNA]</scope>
    <source>
        <strain evidence="2 3">CBS 209.92</strain>
    </source>
</reference>
<accession>A0ABR4FH77</accession>
<protein>
    <recommendedName>
        <fullName evidence="4">Secreted protein</fullName>
    </recommendedName>
</protein>
<name>A0ABR4FH77_9EURO</name>
<proteinExistence type="predicted"/>
<evidence type="ECO:0000313" key="2">
    <source>
        <dbReference type="EMBL" id="KAL2782428.1"/>
    </source>
</evidence>
<keyword evidence="1" id="KW-0732">Signal</keyword>